<evidence type="ECO:0000313" key="8">
    <source>
        <dbReference type="EMBL" id="WNM62600.1"/>
    </source>
</evidence>
<gene>
    <name evidence="8" type="ORF">PQG83_02310</name>
</gene>
<keyword evidence="3 7" id="KW-0812">Transmembrane</keyword>
<evidence type="ECO:0000256" key="3">
    <source>
        <dbReference type="ARBA" id="ARBA00022692"/>
    </source>
</evidence>
<dbReference type="InterPro" id="IPR017039">
    <property type="entry name" value="Virul_fac_BrkB"/>
</dbReference>
<evidence type="ECO:0000256" key="4">
    <source>
        <dbReference type="ARBA" id="ARBA00022989"/>
    </source>
</evidence>
<evidence type="ECO:0000256" key="5">
    <source>
        <dbReference type="ARBA" id="ARBA00023136"/>
    </source>
</evidence>
<dbReference type="PANTHER" id="PTHR30213">
    <property type="entry name" value="INNER MEMBRANE PROTEIN YHJD"/>
    <property type="match status" value="1"/>
</dbReference>
<evidence type="ECO:0000256" key="6">
    <source>
        <dbReference type="SAM" id="MobiDB-lite"/>
    </source>
</evidence>
<feature type="transmembrane region" description="Helical" evidence="7">
    <location>
        <begin position="231"/>
        <end position="253"/>
    </location>
</feature>
<dbReference type="Pfam" id="PF03631">
    <property type="entry name" value="Virul_fac_BrkB"/>
    <property type="match status" value="1"/>
</dbReference>
<feature type="transmembrane region" description="Helical" evidence="7">
    <location>
        <begin position="151"/>
        <end position="180"/>
    </location>
</feature>
<keyword evidence="2" id="KW-1003">Cell membrane</keyword>
<keyword evidence="4 7" id="KW-1133">Transmembrane helix</keyword>
<evidence type="ECO:0000256" key="7">
    <source>
        <dbReference type="SAM" id="Phobius"/>
    </source>
</evidence>
<evidence type="ECO:0000256" key="2">
    <source>
        <dbReference type="ARBA" id="ARBA00022475"/>
    </source>
</evidence>
<reference evidence="8 9" key="1">
    <citation type="submission" date="2023-01" db="EMBL/GenBank/DDBJ databases">
        <title>Cultivation and genomic characterization of new, ubiquitous marine nitrite-oxidizing bacteria from the Nitrospirales.</title>
        <authorList>
            <person name="Mueller A.J."/>
            <person name="Daebeler A."/>
            <person name="Herbold C.W."/>
            <person name="Kirkegaard R.H."/>
            <person name="Daims H."/>
        </authorList>
    </citation>
    <scope>NUCLEOTIDE SEQUENCE [LARGE SCALE GENOMIC DNA]</scope>
    <source>
        <strain evidence="8 9">DK</strain>
    </source>
</reference>
<dbReference type="PANTHER" id="PTHR30213:SF0">
    <property type="entry name" value="UPF0761 MEMBRANE PROTEIN YIHY"/>
    <property type="match status" value="1"/>
</dbReference>
<feature type="transmembrane region" description="Helical" evidence="7">
    <location>
        <begin position="200"/>
        <end position="219"/>
    </location>
</feature>
<accession>A0AA96GLN1</accession>
<sequence length="332" mass="35868">MSSNYTTEKKSGPRGRNATQPSQITNAGWWDILLRVKDQISQDNVSIVAAGVAFYAVLALFPALAAIVSLYGLITEVSDVQAQITSLSSFLPQDAQTLIEEQLTTISTSGQSALSLGAIGGLLFAIWSASKGMSAMITSLNIAYNEEEERSFIKVTALAIGLTVGSLVFVILTLFLITLLPAVLGMLGFGQIMQTVLSLSRWPLLAVIVMGGLAILYRYAPCRNYPRWQWVSWGAGIATLMWIIGSSAFAIYANDYSSYNQTYGSLGAAVILLMWFWLTAFIVMVGAEINSEMERQTRVDTTAGEPEPMGQREAYSADTLGKTSSQHASVGK</sequence>
<dbReference type="PIRSF" id="PIRSF035875">
    <property type="entry name" value="RNase_BN"/>
    <property type="match status" value="1"/>
</dbReference>
<name>A0AA96GLN1_9BACT</name>
<dbReference type="EMBL" id="CP116968">
    <property type="protein sequence ID" value="WNM62600.1"/>
    <property type="molecule type" value="Genomic_DNA"/>
</dbReference>
<feature type="compositionally biased region" description="Polar residues" evidence="6">
    <location>
        <begin position="321"/>
        <end position="332"/>
    </location>
</feature>
<dbReference type="AlphaFoldDB" id="A0AA96GLN1"/>
<proteinExistence type="predicted"/>
<dbReference type="RefSeq" id="WP_312746317.1">
    <property type="nucleotide sequence ID" value="NZ_CP116968.1"/>
</dbReference>
<feature type="region of interest" description="Disordered" evidence="6">
    <location>
        <begin position="1"/>
        <end position="22"/>
    </location>
</feature>
<feature type="transmembrane region" description="Helical" evidence="7">
    <location>
        <begin position="45"/>
        <end position="74"/>
    </location>
</feature>
<feature type="transmembrane region" description="Helical" evidence="7">
    <location>
        <begin position="265"/>
        <end position="287"/>
    </location>
</feature>
<comment type="subcellular location">
    <subcellularLocation>
        <location evidence="1">Cell membrane</location>
        <topology evidence="1">Multi-pass membrane protein</topology>
    </subcellularLocation>
</comment>
<organism evidence="8 9">
    <name type="scientific">Candidatus Nitrospira neomarina</name>
    <dbReference type="NCBI Taxonomy" id="3020899"/>
    <lineage>
        <taxon>Bacteria</taxon>
        <taxon>Pseudomonadati</taxon>
        <taxon>Nitrospirota</taxon>
        <taxon>Nitrospiria</taxon>
        <taxon>Nitrospirales</taxon>
        <taxon>Nitrospiraceae</taxon>
        <taxon>Nitrospira</taxon>
    </lineage>
</organism>
<evidence type="ECO:0000313" key="9">
    <source>
        <dbReference type="Proteomes" id="UP001302494"/>
    </source>
</evidence>
<keyword evidence="5 7" id="KW-0472">Membrane</keyword>
<feature type="region of interest" description="Disordered" evidence="6">
    <location>
        <begin position="296"/>
        <end position="332"/>
    </location>
</feature>
<dbReference type="GO" id="GO:0005886">
    <property type="term" value="C:plasma membrane"/>
    <property type="evidence" value="ECO:0007669"/>
    <property type="project" value="UniProtKB-SubCell"/>
</dbReference>
<evidence type="ECO:0000256" key="1">
    <source>
        <dbReference type="ARBA" id="ARBA00004651"/>
    </source>
</evidence>
<keyword evidence="9" id="KW-1185">Reference proteome</keyword>
<protein>
    <submittedName>
        <fullName evidence="8">YihY/virulence factor BrkB family protein</fullName>
    </submittedName>
</protein>
<dbReference type="NCBIfam" id="TIGR00765">
    <property type="entry name" value="yihY_not_rbn"/>
    <property type="match status" value="1"/>
</dbReference>
<dbReference type="Proteomes" id="UP001302494">
    <property type="component" value="Chromosome"/>
</dbReference>
<dbReference type="KEGG" id="nneo:PQG83_02310"/>